<dbReference type="EMBL" id="SUQN01000004">
    <property type="protein sequence ID" value="NTZ51001.1"/>
    <property type="molecule type" value="Genomic_DNA"/>
</dbReference>
<dbReference type="RefSeq" id="WP_174360925.1">
    <property type="nucleotide sequence ID" value="NZ_SUQN01000004.1"/>
</dbReference>
<keyword evidence="3" id="KW-1185">Reference proteome</keyword>
<dbReference type="PANTHER" id="PTHR43245">
    <property type="entry name" value="BIFUNCTIONAL POLYMYXIN RESISTANCE PROTEIN ARNA"/>
    <property type="match status" value="1"/>
</dbReference>
<protein>
    <submittedName>
        <fullName evidence="2">NAD(P)-dependent oxidoreductase</fullName>
    </submittedName>
</protein>
<dbReference type="Proteomes" id="UP000729009">
    <property type="component" value="Unassembled WGS sequence"/>
</dbReference>
<evidence type="ECO:0000313" key="3">
    <source>
        <dbReference type="Proteomes" id="UP000729009"/>
    </source>
</evidence>
<organism evidence="2 3">
    <name type="scientific">Citrobacter gillenii</name>
    <dbReference type="NCBI Taxonomy" id="67828"/>
    <lineage>
        <taxon>Bacteria</taxon>
        <taxon>Pseudomonadati</taxon>
        <taxon>Pseudomonadota</taxon>
        <taxon>Gammaproteobacteria</taxon>
        <taxon>Enterobacterales</taxon>
        <taxon>Enterobacteriaceae</taxon>
        <taxon>Citrobacter</taxon>
        <taxon>Citrobacter freundii complex</taxon>
    </lineage>
</organism>
<feature type="domain" description="NAD-dependent epimerase/dehydratase" evidence="1">
    <location>
        <begin position="3"/>
        <end position="212"/>
    </location>
</feature>
<dbReference type="InterPro" id="IPR050177">
    <property type="entry name" value="Lipid_A_modif_metabolic_enz"/>
</dbReference>
<accession>A0ABD6M1W9</accession>
<dbReference type="InterPro" id="IPR001509">
    <property type="entry name" value="Epimerase_deHydtase"/>
</dbReference>
<dbReference type="InterPro" id="IPR036291">
    <property type="entry name" value="NAD(P)-bd_dom_sf"/>
</dbReference>
<evidence type="ECO:0000313" key="2">
    <source>
        <dbReference type="EMBL" id="NTZ51001.1"/>
    </source>
</evidence>
<evidence type="ECO:0000259" key="1">
    <source>
        <dbReference type="Pfam" id="PF01370"/>
    </source>
</evidence>
<comment type="caution">
    <text evidence="2">The sequence shown here is derived from an EMBL/GenBank/DDBJ whole genome shotgun (WGS) entry which is preliminary data.</text>
</comment>
<dbReference type="Gene3D" id="3.40.50.720">
    <property type="entry name" value="NAD(P)-binding Rossmann-like Domain"/>
    <property type="match status" value="1"/>
</dbReference>
<gene>
    <name evidence="2" type="ORF">FCH32_11920</name>
</gene>
<proteinExistence type="predicted"/>
<dbReference type="SUPFAM" id="SSF51735">
    <property type="entry name" value="NAD(P)-binding Rossmann-fold domains"/>
    <property type="match status" value="1"/>
</dbReference>
<sequence length="320" mass="35891">MKILLTGASGFIAGAFLRRFADDPQISLYGVGRRPQSDLPPSVYYQACPLDQLQTLDVEPDVVIHAAGRASPWGTRQEYARDNVQTTRQVIDFCYSRQSPRLILLSTAAVYYRFAHQYRLTETTPVGPEFTSEYARSKFLAEQHVQAYAGEKTIFRPCAVFGPGDALLFPPLLEAARKKRLVNLYSEYPAQADIMHIDTLCDYLMQAATAMQLRPCYNISAAQPVVTQDLLHDILRQCDLPVPMRALSVMSARRFAALLEGLWRTLPLAGEPPITQFGIGVFGYSSTLDVSLMLADFGAPRQIFMQSLKQFLQDDKVQRL</sequence>
<reference evidence="2 3" key="1">
    <citation type="submission" date="2019-05" db="EMBL/GenBank/DDBJ databases">
        <title>Draft genomes of bacterial isolates retrieved from different Forrest soils.</title>
        <authorList>
            <person name="Soares-Castro P."/>
            <person name="Santos P.M."/>
        </authorList>
    </citation>
    <scope>NUCLEOTIDE SEQUENCE [LARGE SCALE GENOMIC DNA]</scope>
    <source>
        <strain evidence="2 3">UMG736</strain>
    </source>
</reference>
<dbReference type="PANTHER" id="PTHR43245:SF24">
    <property type="entry name" value="DEHYDROGENASE"/>
    <property type="match status" value="1"/>
</dbReference>
<dbReference type="AlphaFoldDB" id="A0ABD6M1W9"/>
<dbReference type="Pfam" id="PF01370">
    <property type="entry name" value="Epimerase"/>
    <property type="match status" value="1"/>
</dbReference>
<name>A0ABD6M1W9_9ENTR</name>